<dbReference type="AlphaFoldDB" id="A0A914P729"/>
<evidence type="ECO:0000313" key="2">
    <source>
        <dbReference type="Proteomes" id="UP000887578"/>
    </source>
</evidence>
<keyword evidence="2" id="KW-1185">Reference proteome</keyword>
<sequence>MQKFEIIKLQAATTTAETLQTYDKNFVQPMATDKKSRDRIKKEAISLFEAWKINYKNNKNKEIEFQINHLKKKLKQSEVEKEREIRNGLNKNYILSKFWYTAVITAAIVKSAYDFAKTAAILGKDVLKARNKSKNFAEFMENLNPNGQYQKRIEGKLNEIQISLIDLQKSVDHLGFSYDLKHFNSVRKVFYITLNDMLNENWLVDQAKHYKYESPSLTEIIKKLDNIVEIISLCQAGCSGLEEIEIARYDLKKLETIIKEIFKEIQRSKDVIHNSYFTLSRCAIKEYLSNYSTEGKTKEKMYAEIALDLHRHFEKKYNYGPLYTIWVGSRNITTHGNMPKDVAYSVSVNEFEITVIRAASFCNQTMYTETIQAIMKQLYRACTDNTPISYYNIENESEITFAYTLEGCGFWTATEKFNDIFASNGGICTYVSNLRAVFAKKFPSNFKYKKLSPMIQLMQSMRGHVIDKNLEKIEGKDNTRIKYYSHIVYLDDEQLFVNQK</sequence>
<keyword evidence="1" id="KW-0175">Coiled coil</keyword>
<dbReference type="Proteomes" id="UP000887578">
    <property type="component" value="Unplaced"/>
</dbReference>
<proteinExistence type="predicted"/>
<dbReference type="WBParaSite" id="PDA_v2.g1377.t1">
    <property type="protein sequence ID" value="PDA_v2.g1377.t1"/>
    <property type="gene ID" value="PDA_v2.g1377"/>
</dbReference>
<reference evidence="3" key="1">
    <citation type="submission" date="2022-11" db="UniProtKB">
        <authorList>
            <consortium name="WormBaseParasite"/>
        </authorList>
    </citation>
    <scope>IDENTIFICATION</scope>
</reference>
<protein>
    <submittedName>
        <fullName evidence="3">Uncharacterized protein</fullName>
    </submittedName>
</protein>
<evidence type="ECO:0000256" key="1">
    <source>
        <dbReference type="SAM" id="Coils"/>
    </source>
</evidence>
<accession>A0A914P729</accession>
<feature type="coiled-coil region" evidence="1">
    <location>
        <begin position="60"/>
        <end position="87"/>
    </location>
</feature>
<organism evidence="2 3">
    <name type="scientific">Panagrolaimus davidi</name>
    <dbReference type="NCBI Taxonomy" id="227884"/>
    <lineage>
        <taxon>Eukaryota</taxon>
        <taxon>Metazoa</taxon>
        <taxon>Ecdysozoa</taxon>
        <taxon>Nematoda</taxon>
        <taxon>Chromadorea</taxon>
        <taxon>Rhabditida</taxon>
        <taxon>Tylenchina</taxon>
        <taxon>Panagrolaimomorpha</taxon>
        <taxon>Panagrolaimoidea</taxon>
        <taxon>Panagrolaimidae</taxon>
        <taxon>Panagrolaimus</taxon>
    </lineage>
</organism>
<evidence type="ECO:0000313" key="3">
    <source>
        <dbReference type="WBParaSite" id="PDA_v2.g1377.t1"/>
    </source>
</evidence>
<name>A0A914P729_9BILA</name>